<reference evidence="12 13" key="1">
    <citation type="submission" date="2024-09" db="EMBL/GenBank/DDBJ databases">
        <authorList>
            <person name="Salinas-Garcia M.A."/>
            <person name="Prieme A."/>
        </authorList>
    </citation>
    <scope>NUCLEOTIDE SEQUENCE [LARGE SCALE GENOMIC DNA]</scope>
    <source>
        <strain evidence="12 13">DSM 21081</strain>
    </source>
</reference>
<dbReference type="PROSITE" id="PS00211">
    <property type="entry name" value="ABC_TRANSPORTER_1"/>
    <property type="match status" value="2"/>
</dbReference>
<dbReference type="InterPro" id="IPR027417">
    <property type="entry name" value="P-loop_NTPase"/>
</dbReference>
<evidence type="ECO:0000313" key="13">
    <source>
        <dbReference type="Proteomes" id="UP001575652"/>
    </source>
</evidence>
<evidence type="ECO:0000256" key="3">
    <source>
        <dbReference type="ARBA" id="ARBA00022448"/>
    </source>
</evidence>
<dbReference type="SUPFAM" id="SSF52540">
    <property type="entry name" value="P-loop containing nucleoside triphosphate hydrolases"/>
    <property type="match status" value="2"/>
</dbReference>
<feature type="compositionally biased region" description="Low complexity" evidence="9">
    <location>
        <begin position="1"/>
        <end position="11"/>
    </location>
</feature>
<feature type="domain" description="ABC transporter" evidence="11">
    <location>
        <begin position="290"/>
        <end position="539"/>
    </location>
</feature>
<dbReference type="InterPro" id="IPR003593">
    <property type="entry name" value="AAA+_ATPase"/>
</dbReference>
<evidence type="ECO:0000256" key="2">
    <source>
        <dbReference type="ARBA" id="ARBA00005417"/>
    </source>
</evidence>
<feature type="transmembrane region" description="Helical" evidence="10">
    <location>
        <begin position="594"/>
        <end position="622"/>
    </location>
</feature>
<dbReference type="EMBL" id="JBHDLJ010000006">
    <property type="protein sequence ID" value="MFB0834759.1"/>
    <property type="molecule type" value="Genomic_DNA"/>
</dbReference>
<dbReference type="PANTHER" id="PTHR43553">
    <property type="entry name" value="HEAVY METAL TRANSPORTER"/>
    <property type="match status" value="1"/>
</dbReference>
<evidence type="ECO:0000256" key="10">
    <source>
        <dbReference type="SAM" id="Phobius"/>
    </source>
</evidence>
<keyword evidence="13" id="KW-1185">Reference proteome</keyword>
<keyword evidence="5" id="KW-0547">Nucleotide-binding</keyword>
<comment type="similarity">
    <text evidence="2">Belongs to the ABC transporter superfamily.</text>
</comment>
<protein>
    <submittedName>
        <fullName evidence="12">ATP-binding cassette domain-containing protein</fullName>
    </submittedName>
</protein>
<evidence type="ECO:0000256" key="4">
    <source>
        <dbReference type="ARBA" id="ARBA00022692"/>
    </source>
</evidence>
<evidence type="ECO:0000256" key="9">
    <source>
        <dbReference type="SAM" id="MobiDB-lite"/>
    </source>
</evidence>
<evidence type="ECO:0000313" key="12">
    <source>
        <dbReference type="EMBL" id="MFB0834759.1"/>
    </source>
</evidence>
<dbReference type="InterPro" id="IPR003439">
    <property type="entry name" value="ABC_transporter-like_ATP-bd"/>
</dbReference>
<dbReference type="Pfam" id="PF00005">
    <property type="entry name" value="ABC_tran"/>
    <property type="match status" value="2"/>
</dbReference>
<dbReference type="InterPro" id="IPR015856">
    <property type="entry name" value="ABC_transpr_CbiO/EcfA_su"/>
</dbReference>
<dbReference type="CDD" id="cd03225">
    <property type="entry name" value="ABC_cobalt_CbiO_domain1"/>
    <property type="match status" value="2"/>
</dbReference>
<keyword evidence="4 10" id="KW-0812">Transmembrane</keyword>
<feature type="transmembrane region" description="Helical" evidence="10">
    <location>
        <begin position="809"/>
        <end position="833"/>
    </location>
</feature>
<name>A0ABV4UNQ6_9MICC</name>
<gene>
    <name evidence="12" type="ORF">ACETWP_09185</name>
</gene>
<evidence type="ECO:0000259" key="11">
    <source>
        <dbReference type="PROSITE" id="PS50893"/>
    </source>
</evidence>
<dbReference type="Proteomes" id="UP001575652">
    <property type="component" value="Unassembled WGS sequence"/>
</dbReference>
<dbReference type="PANTHER" id="PTHR43553:SF24">
    <property type="entry name" value="ENERGY-COUPLING FACTOR TRANSPORTER ATP-BINDING PROTEIN ECFA1"/>
    <property type="match status" value="1"/>
</dbReference>
<accession>A0ABV4UNQ6</accession>
<evidence type="ECO:0000256" key="6">
    <source>
        <dbReference type="ARBA" id="ARBA00022840"/>
    </source>
</evidence>
<comment type="subcellular location">
    <subcellularLocation>
        <location evidence="1">Membrane</location>
        <topology evidence="1">Multi-pass membrane protein</topology>
    </subcellularLocation>
</comment>
<comment type="caution">
    <text evidence="12">The sequence shown here is derived from an EMBL/GenBank/DDBJ whole genome shotgun (WGS) entry which is preliminary data.</text>
</comment>
<dbReference type="InterPro" id="IPR050095">
    <property type="entry name" value="ECF_ABC_transporter_ATP-bd"/>
</dbReference>
<dbReference type="PROSITE" id="PS50893">
    <property type="entry name" value="ABC_TRANSPORTER_2"/>
    <property type="match status" value="2"/>
</dbReference>
<dbReference type="RefSeq" id="WP_373971931.1">
    <property type="nucleotide sequence ID" value="NZ_JBHDLJ010000006.1"/>
</dbReference>
<organism evidence="12 13">
    <name type="scientific">Arthrobacter halodurans</name>
    <dbReference type="NCBI Taxonomy" id="516699"/>
    <lineage>
        <taxon>Bacteria</taxon>
        <taxon>Bacillati</taxon>
        <taxon>Actinomycetota</taxon>
        <taxon>Actinomycetes</taxon>
        <taxon>Micrococcales</taxon>
        <taxon>Micrococcaceae</taxon>
        <taxon>Arthrobacter</taxon>
    </lineage>
</organism>
<dbReference type="InterPro" id="IPR003339">
    <property type="entry name" value="ABC/ECF_trnsptr_transmembrane"/>
</dbReference>
<dbReference type="GO" id="GO:0005524">
    <property type="term" value="F:ATP binding"/>
    <property type="evidence" value="ECO:0007669"/>
    <property type="project" value="UniProtKB-KW"/>
</dbReference>
<proteinExistence type="inferred from homology"/>
<keyword evidence="8 10" id="KW-0472">Membrane</keyword>
<sequence length="835" mass="84544">MNPSPAARPGTTGPGSPPPRGDARPAPAGIAARGWGWRHAGRDAPALSGLELTIRPGERVLLAGPSGAGKSTLLHALAGVLHADGDAEAQGELLVDGVPAAAGVAGLMQQDPETQVVQARVGDDVAFGAENLAVPRERIWPRVGAALDAVGLRVPLDHPTSSLSGGQKQRLALAGILAMRPGLVLLDEPTANLDPSGVTEVRDAVVGALDRTGATAVIVEHRLDAWAPHVDRVVVLEPGGGVAYDGTPGDLFAPGPVRERLIAAGVWVPGFVPVLPERAPAGGGAALLAARDLDVARSRHGAAALTGVALDLAAGEALCVTGANGSGKSTLALTLGGLLAERAGAVRALPALRGRGETADCPFLWRAADLVGRIGTVFQEPEHQFVAATVRDELAFGPRLARDPGTRAPLFTPAEIDGRVDALLDRLRLRHLADANPFTLSGGEKRRLSVATVLAAGPSVLVLDEPTFGQDANTWAELALLLREQLDAGVAVVAVTHDRNFAAALGARTWAAASAQVAAAATVAPGAEAGAPASGMSAPGATSAVVPASGKPVRSGPGLPPRPAVLPEPRAGLLEASASGRGSVLGRANPLAKLVAVAAATLPLVATLDFVSAGVVVAATALMLPLSGISILQFLARAWPLLVAGLFGAWGTALVGNDSGATLLDLGVFTITEGSLAAGLATGLRAFAVALPAVLVLASTDPTDLANALAQRARLPHRFVLGALAGMRLLGLLVEEWQTLGMARRARGVGARGSLAQRTRANLGQAFGLLVQAIRRASRLAVTMEAKGFGGRPRTWARPSVFGWRDAGVLAGGLAVGAAATAAALAAGTWNLVWA</sequence>
<feature type="region of interest" description="Disordered" evidence="9">
    <location>
        <begin position="1"/>
        <end position="29"/>
    </location>
</feature>
<evidence type="ECO:0000256" key="1">
    <source>
        <dbReference type="ARBA" id="ARBA00004141"/>
    </source>
</evidence>
<feature type="domain" description="ABC transporter" evidence="11">
    <location>
        <begin position="30"/>
        <end position="264"/>
    </location>
</feature>
<evidence type="ECO:0000256" key="5">
    <source>
        <dbReference type="ARBA" id="ARBA00022741"/>
    </source>
</evidence>
<keyword evidence="3" id="KW-0813">Transport</keyword>
<feature type="transmembrane region" description="Helical" evidence="10">
    <location>
        <begin position="676"/>
        <end position="698"/>
    </location>
</feature>
<dbReference type="SMART" id="SM00382">
    <property type="entry name" value="AAA"/>
    <property type="match status" value="2"/>
</dbReference>
<dbReference type="Gene3D" id="3.40.50.300">
    <property type="entry name" value="P-loop containing nucleotide triphosphate hydrolases"/>
    <property type="match status" value="2"/>
</dbReference>
<dbReference type="InterPro" id="IPR017871">
    <property type="entry name" value="ABC_transporter-like_CS"/>
</dbReference>
<evidence type="ECO:0000256" key="8">
    <source>
        <dbReference type="ARBA" id="ARBA00023136"/>
    </source>
</evidence>
<keyword evidence="6 12" id="KW-0067">ATP-binding</keyword>
<feature type="transmembrane region" description="Helical" evidence="10">
    <location>
        <begin position="634"/>
        <end position="656"/>
    </location>
</feature>
<dbReference type="CDD" id="cd16914">
    <property type="entry name" value="EcfT"/>
    <property type="match status" value="1"/>
</dbReference>
<dbReference type="Pfam" id="PF02361">
    <property type="entry name" value="CbiQ"/>
    <property type="match status" value="1"/>
</dbReference>
<keyword evidence="7 10" id="KW-1133">Transmembrane helix</keyword>
<evidence type="ECO:0000256" key="7">
    <source>
        <dbReference type="ARBA" id="ARBA00022989"/>
    </source>
</evidence>